<keyword evidence="12" id="KW-1185">Reference proteome</keyword>
<dbReference type="SUPFAM" id="SSF52540">
    <property type="entry name" value="P-loop containing nucleoside triphosphate hydrolases"/>
    <property type="match status" value="1"/>
</dbReference>
<dbReference type="GO" id="GO:0005524">
    <property type="term" value="F:ATP binding"/>
    <property type="evidence" value="ECO:0007669"/>
    <property type="project" value="UniProtKB-UniRule"/>
</dbReference>
<evidence type="ECO:0000256" key="4">
    <source>
        <dbReference type="ARBA" id="ARBA00022840"/>
    </source>
</evidence>
<proteinExistence type="inferred from homology"/>
<feature type="compositionally biased region" description="Low complexity" evidence="8">
    <location>
        <begin position="472"/>
        <end position="484"/>
    </location>
</feature>
<dbReference type="GO" id="GO:0003723">
    <property type="term" value="F:RNA binding"/>
    <property type="evidence" value="ECO:0007669"/>
    <property type="project" value="UniProtKB-UniRule"/>
</dbReference>
<dbReference type="SMART" id="SM00490">
    <property type="entry name" value="HELICc"/>
    <property type="match status" value="1"/>
</dbReference>
<dbReference type="PROSITE" id="PS51194">
    <property type="entry name" value="HELICASE_CTER"/>
    <property type="match status" value="1"/>
</dbReference>
<evidence type="ECO:0000313" key="12">
    <source>
        <dbReference type="Proteomes" id="UP000660262"/>
    </source>
</evidence>
<evidence type="ECO:0000256" key="2">
    <source>
        <dbReference type="ARBA" id="ARBA00022801"/>
    </source>
</evidence>
<dbReference type="OrthoDB" id="4310724at2759"/>
<evidence type="ECO:0000256" key="6">
    <source>
        <dbReference type="RuleBase" id="RU000492"/>
    </source>
</evidence>
<comment type="catalytic activity">
    <reaction evidence="7">
        <text>ATP + H2O = ADP + phosphate + H(+)</text>
        <dbReference type="Rhea" id="RHEA:13065"/>
        <dbReference type="ChEBI" id="CHEBI:15377"/>
        <dbReference type="ChEBI" id="CHEBI:15378"/>
        <dbReference type="ChEBI" id="CHEBI:30616"/>
        <dbReference type="ChEBI" id="CHEBI:43474"/>
        <dbReference type="ChEBI" id="CHEBI:456216"/>
        <dbReference type="EC" id="3.6.4.13"/>
    </reaction>
</comment>
<keyword evidence="4 6" id="KW-0067">ATP-binding</keyword>
<protein>
    <recommendedName>
        <fullName evidence="7">ATP-dependent RNA helicase</fullName>
        <ecNumber evidence="7">3.6.4.13</ecNumber>
    </recommendedName>
</protein>
<comment type="domain">
    <text evidence="7">The Q motif is unique to and characteristic of the DEAD box family of RNA helicases and controls ATP binding and hydrolysis.</text>
</comment>
<reference evidence="11" key="1">
    <citation type="submission" date="2020-10" db="EMBL/GenBank/DDBJ databases">
        <title>Unveiling of a novel bifunctional photoreceptor, Dualchrome1, isolated from a cosmopolitan green alga.</title>
        <authorList>
            <person name="Suzuki S."/>
            <person name="Kawachi M."/>
        </authorList>
    </citation>
    <scope>NUCLEOTIDE SEQUENCE</scope>
    <source>
        <strain evidence="11">NIES 2893</strain>
    </source>
</reference>
<organism evidence="11 12">
    <name type="scientific">Pycnococcus provasolii</name>
    <dbReference type="NCBI Taxonomy" id="41880"/>
    <lineage>
        <taxon>Eukaryota</taxon>
        <taxon>Viridiplantae</taxon>
        <taxon>Chlorophyta</taxon>
        <taxon>Pseudoscourfieldiophyceae</taxon>
        <taxon>Pseudoscourfieldiales</taxon>
        <taxon>Pycnococcaceae</taxon>
        <taxon>Pycnococcus</taxon>
    </lineage>
</organism>
<feature type="region of interest" description="Disordered" evidence="8">
    <location>
        <begin position="470"/>
        <end position="582"/>
    </location>
</feature>
<evidence type="ECO:0000256" key="5">
    <source>
        <dbReference type="ARBA" id="ARBA00022884"/>
    </source>
</evidence>
<feature type="domain" description="Helicase C-terminal" evidence="10">
    <location>
        <begin position="241"/>
        <end position="396"/>
    </location>
</feature>
<comment type="similarity">
    <text evidence="6">Belongs to the DEAD box helicase family.</text>
</comment>
<evidence type="ECO:0000256" key="3">
    <source>
        <dbReference type="ARBA" id="ARBA00022806"/>
    </source>
</evidence>
<dbReference type="AlphaFoldDB" id="A0A830HJX7"/>
<dbReference type="EMBL" id="BNJQ01000011">
    <property type="protein sequence ID" value="GHP05881.1"/>
    <property type="molecule type" value="Genomic_DNA"/>
</dbReference>
<dbReference type="InterPro" id="IPR027417">
    <property type="entry name" value="P-loop_NTPase"/>
</dbReference>
<evidence type="ECO:0000313" key="11">
    <source>
        <dbReference type="EMBL" id="GHP05881.1"/>
    </source>
</evidence>
<dbReference type="PROSITE" id="PS51192">
    <property type="entry name" value="HELICASE_ATP_BIND_1"/>
    <property type="match status" value="1"/>
</dbReference>
<dbReference type="Pfam" id="PF00271">
    <property type="entry name" value="Helicase_C"/>
    <property type="match status" value="1"/>
</dbReference>
<evidence type="ECO:0000256" key="1">
    <source>
        <dbReference type="ARBA" id="ARBA00022741"/>
    </source>
</evidence>
<dbReference type="GO" id="GO:0016787">
    <property type="term" value="F:hydrolase activity"/>
    <property type="evidence" value="ECO:0007669"/>
    <property type="project" value="UniProtKB-KW"/>
</dbReference>
<keyword evidence="1 6" id="KW-0547">Nucleotide-binding</keyword>
<dbReference type="InterPro" id="IPR000629">
    <property type="entry name" value="RNA-helicase_DEAD-box_CS"/>
</dbReference>
<dbReference type="EC" id="3.6.4.13" evidence="7"/>
<evidence type="ECO:0000259" key="9">
    <source>
        <dbReference type="PROSITE" id="PS51192"/>
    </source>
</evidence>
<dbReference type="PROSITE" id="PS00039">
    <property type="entry name" value="DEAD_ATP_HELICASE"/>
    <property type="match status" value="1"/>
</dbReference>
<comment type="function">
    <text evidence="7">RNA helicase.</text>
</comment>
<dbReference type="InterPro" id="IPR014001">
    <property type="entry name" value="Helicase_ATP-bd"/>
</dbReference>
<dbReference type="CDD" id="cd18787">
    <property type="entry name" value="SF2_C_DEAD"/>
    <property type="match status" value="1"/>
</dbReference>
<dbReference type="Pfam" id="PF00270">
    <property type="entry name" value="DEAD"/>
    <property type="match status" value="1"/>
</dbReference>
<evidence type="ECO:0000256" key="7">
    <source>
        <dbReference type="RuleBase" id="RU365068"/>
    </source>
</evidence>
<name>A0A830HJX7_9CHLO</name>
<feature type="compositionally biased region" description="Basic and acidic residues" evidence="8">
    <location>
        <begin position="514"/>
        <end position="529"/>
    </location>
</feature>
<dbReference type="InterPro" id="IPR011545">
    <property type="entry name" value="DEAD/DEAH_box_helicase_dom"/>
</dbReference>
<gene>
    <name evidence="11" type="ORF">PPROV_000462800</name>
</gene>
<evidence type="ECO:0000259" key="10">
    <source>
        <dbReference type="PROSITE" id="PS51194"/>
    </source>
</evidence>
<keyword evidence="3 6" id="KW-0347">Helicase</keyword>
<evidence type="ECO:0000256" key="8">
    <source>
        <dbReference type="SAM" id="MobiDB-lite"/>
    </source>
</evidence>
<accession>A0A830HJX7</accession>
<dbReference type="Gene3D" id="3.40.50.300">
    <property type="entry name" value="P-loop containing nucleotide triphosphate hydrolases"/>
    <property type="match status" value="2"/>
</dbReference>
<feature type="region of interest" description="Disordered" evidence="8">
    <location>
        <begin position="30"/>
        <end position="49"/>
    </location>
</feature>
<dbReference type="InterPro" id="IPR001650">
    <property type="entry name" value="Helicase_C-like"/>
</dbReference>
<dbReference type="GO" id="GO:0003724">
    <property type="term" value="F:RNA helicase activity"/>
    <property type="evidence" value="ECO:0007669"/>
    <property type="project" value="UniProtKB-EC"/>
</dbReference>
<sequence>MAIPKQQRQLARRPSFVVATPGRLWELMGLCSPPGGGGGGSRTSGNEEGPLAARRQAAGLAHLGDLSGLIALVIDEADRMMERGHFAELAEIATRVAKRRQWAQLAAEERGEDPPDMPHLQTFVFSATLMLPPGVRGKLESKRGKKQGANVLKSLRGASTTKGSLSSLLKMLTFHDDRLQIVDLTRGGASTVGTAMGSVAENGDTDRGGALPSAADAPAASVASKVTECALFASEEDKDVYLYNVLLSTSGRTMIFCNAVSAVRRLKSILVDHLRLEGYSLFGEQQQKARFKACERFQASEGGIIVCTDVAARGLDLKDVALVVHYHVPRDVETYVHRSGRTGRGGLHGGEGLSLSLVAPSENTRFRRLRRAMTPGNSDESALTLPEFPMDLARLATCRRRLAVASKLDAAKSKRKIGRASEAWVERNSSEIEIEADDESKGDKEVSARSPEELRWEAELSRLLGVVTTSNAGMGKDAGGASSKSAKRKRSALASEMAERLATGKTLGKKARRRQESARMTAKNDERTGPRGMTVITPEMFRASTSSASASDVNGTHAVSSSARSGHLPRPLDVFRRANTAL</sequence>
<comment type="caution">
    <text evidence="11">The sequence shown here is derived from an EMBL/GenBank/DDBJ whole genome shotgun (WGS) entry which is preliminary data.</text>
</comment>
<dbReference type="Proteomes" id="UP000660262">
    <property type="component" value="Unassembled WGS sequence"/>
</dbReference>
<feature type="compositionally biased region" description="Polar residues" evidence="8">
    <location>
        <begin position="543"/>
        <end position="564"/>
    </location>
</feature>
<keyword evidence="5 7" id="KW-0694">RNA-binding</keyword>
<feature type="domain" description="Helicase ATP-binding" evidence="9">
    <location>
        <begin position="1"/>
        <end position="129"/>
    </location>
</feature>
<dbReference type="PANTHER" id="PTHR24031">
    <property type="entry name" value="RNA HELICASE"/>
    <property type="match status" value="1"/>
</dbReference>
<keyword evidence="2 6" id="KW-0378">Hydrolase</keyword>